<dbReference type="Gene3D" id="1.10.357.40">
    <property type="entry name" value="YbiA-like"/>
    <property type="match status" value="1"/>
</dbReference>
<dbReference type="InterPro" id="IPR037238">
    <property type="entry name" value="YbiA-like_sf"/>
</dbReference>
<dbReference type="CDD" id="cd15457">
    <property type="entry name" value="NADAR"/>
    <property type="match status" value="1"/>
</dbReference>
<comment type="catalytic activity">
    <reaction evidence="1">
        <text>5-amino-6-(5-phospho-D-ribosylamino)uracil + H2O = 5,6-diaminouracil + D-ribose 5-phosphate</text>
        <dbReference type="Rhea" id="RHEA:55020"/>
        <dbReference type="ChEBI" id="CHEBI:15377"/>
        <dbReference type="ChEBI" id="CHEBI:46252"/>
        <dbReference type="ChEBI" id="CHEBI:58453"/>
        <dbReference type="ChEBI" id="CHEBI:78346"/>
    </reaction>
</comment>
<proteinExistence type="predicted"/>
<dbReference type="EMBL" id="PYOZ01000003">
    <property type="protein sequence ID" value="PSX45843.1"/>
    <property type="molecule type" value="Genomic_DNA"/>
</dbReference>
<comment type="caution">
    <text evidence="4">The sequence shown here is derived from an EMBL/GenBank/DDBJ whole genome shotgun (WGS) entry which is preliminary data.</text>
</comment>
<evidence type="ECO:0000313" key="4">
    <source>
        <dbReference type="EMBL" id="PSX45843.1"/>
    </source>
</evidence>
<dbReference type="RefSeq" id="WP_045043025.1">
    <property type="nucleotide sequence ID" value="NZ_JZTB01000012.1"/>
</dbReference>
<comment type="catalytic activity">
    <reaction evidence="2">
        <text>2,5-diamino-6-hydroxy-4-(5-phosphoribosylamino)-pyrimidine + H2O = 2,5,6-triamino-4-hydroxypyrimidine + D-ribose 5-phosphate</text>
        <dbReference type="Rhea" id="RHEA:23436"/>
        <dbReference type="ChEBI" id="CHEBI:15377"/>
        <dbReference type="ChEBI" id="CHEBI:58614"/>
        <dbReference type="ChEBI" id="CHEBI:78346"/>
        <dbReference type="ChEBI" id="CHEBI:137796"/>
    </reaction>
</comment>
<protein>
    <submittedName>
        <fullName evidence="4">DUF1768 domain-containing protein</fullName>
    </submittedName>
</protein>
<evidence type="ECO:0000256" key="1">
    <source>
        <dbReference type="ARBA" id="ARBA00000022"/>
    </source>
</evidence>
<dbReference type="Proteomes" id="UP000240728">
    <property type="component" value="Unassembled WGS sequence"/>
</dbReference>
<dbReference type="SUPFAM" id="SSF143990">
    <property type="entry name" value="YbiA-like"/>
    <property type="match status" value="1"/>
</dbReference>
<evidence type="ECO:0000259" key="3">
    <source>
        <dbReference type="Pfam" id="PF08719"/>
    </source>
</evidence>
<name>A0AAX0YYA9_9GAMM</name>
<keyword evidence="5" id="KW-1185">Reference proteome</keyword>
<dbReference type="AlphaFoldDB" id="A0AAX0YYA9"/>
<dbReference type="NCBIfam" id="TIGR02464">
    <property type="entry name" value="ribofla_fusion"/>
    <property type="match status" value="1"/>
</dbReference>
<evidence type="ECO:0000313" key="5">
    <source>
        <dbReference type="Proteomes" id="UP000240728"/>
    </source>
</evidence>
<gene>
    <name evidence="4" type="ORF">C0W53_07440</name>
</gene>
<organism evidence="4 5">
    <name type="scientific">Photobacterium kishitanii</name>
    <dbReference type="NCBI Taxonomy" id="318456"/>
    <lineage>
        <taxon>Bacteria</taxon>
        <taxon>Pseudomonadati</taxon>
        <taxon>Pseudomonadota</taxon>
        <taxon>Gammaproteobacteria</taxon>
        <taxon>Vibrionales</taxon>
        <taxon>Vibrionaceae</taxon>
        <taxon>Photobacterium</taxon>
    </lineage>
</organism>
<accession>A0AAX0YYA9</accession>
<feature type="domain" description="NADAR" evidence="3">
    <location>
        <begin position="23"/>
        <end position="181"/>
    </location>
</feature>
<sequence length="182" mass="21117">MLIQSNEELLTTLSSGETLEYLYFWGHRKPKSGEVTKSCFSQWYEAEFVENGLTFKTAEHYMMFSKAKLFKNEEIAKRILISELPSQVKQLGREVTGFKENVWNQHRYNIVCRANFLKFNQNKELLEYLKNSGSTILVEASPVDTVWGVGLAADNIDIHDSRKWVGLNLLGYALMWVRKQLI</sequence>
<evidence type="ECO:0000256" key="2">
    <source>
        <dbReference type="ARBA" id="ARBA00000751"/>
    </source>
</evidence>
<reference evidence="4 5" key="1">
    <citation type="submission" date="2018-01" db="EMBL/GenBank/DDBJ databases">
        <title>Whole genome sequencing of Histamine producing bacteria.</title>
        <authorList>
            <person name="Butler K."/>
        </authorList>
    </citation>
    <scope>NUCLEOTIDE SEQUENCE [LARGE SCALE GENOMIC DNA]</scope>
    <source>
        <strain evidence="4 5">A1-4</strain>
    </source>
</reference>
<dbReference type="InterPro" id="IPR012816">
    <property type="entry name" value="NADAR"/>
</dbReference>
<dbReference type="Pfam" id="PF08719">
    <property type="entry name" value="NADAR"/>
    <property type="match status" value="1"/>
</dbReference>